<dbReference type="Proteomes" id="UP001302126">
    <property type="component" value="Unassembled WGS sequence"/>
</dbReference>
<evidence type="ECO:0000313" key="3">
    <source>
        <dbReference type="Proteomes" id="UP001302126"/>
    </source>
</evidence>
<feature type="region of interest" description="Disordered" evidence="1">
    <location>
        <begin position="147"/>
        <end position="167"/>
    </location>
</feature>
<sequence>MDIYKNTSPIGGGSHQPNYNSPDAIPGGHDTHVYHYPLDVPVSFDRYDHRKLTARDIMVHRLMAGFMNCSKIPKDVFAYLTNPSYRDSNWTPDFVTDLLVANRLLLTRPETDETHLYLYEYILSTVTRHFLESDNIAFRTWATRAAPPRKPDGPLSNDTGGSIHRPDRKSRRRLFDLKLDRQRIWDGKVWDEGSTEHVQSIRDRLTIQDHLPIYDGGSVLPNLRKTLDRDNCSVHGARMAMRDTHWTISTTLPGRCHFPLFPENHPTMRWMQPNGPRHKTWFLDMTANPGRGRLPHRAWHSGWQAPIRPPGKHGLLPCWEYGPRRSRSSSEPPPGAISIVRLPSLPRHDFVIAFPAMTPLYLDSRTRRRSLSRTRIRELFDWDTDLWSHPLRMGSDNFLPKARAWRAAIRHRCENCAKPGHNWTDCDAPCGHCGAPSPKSYREYIEPICDFGKDQNLRPVYESDDNPYLLPGYHQNPHYAPDCPVPVSSRCKCVRFPTFHTAKRCGIPCRRTCGNPNRTGSFKHKNAMTCKSRCCMCGVRNDHSGKDCKLKTCRCREPHLGQDCTWNPACVAPDCDRYLCGMHCHQCGKAERPLVGQEKKCWKCAGLREPLPPNPTKLEKRRRKKERQPTYKGVGRAPESDGRSPDTPFSIPPENPVAQVVEDGGNGNGNEGDGHGGDNVKGIQTWVSIFGDGVLLQEKERVGRRKSF</sequence>
<feature type="compositionally biased region" description="Polar residues" evidence="1">
    <location>
        <begin position="1"/>
        <end position="21"/>
    </location>
</feature>
<reference evidence="2" key="2">
    <citation type="submission" date="2023-05" db="EMBL/GenBank/DDBJ databases">
        <authorList>
            <consortium name="Lawrence Berkeley National Laboratory"/>
            <person name="Steindorff A."/>
            <person name="Hensen N."/>
            <person name="Bonometti L."/>
            <person name="Westerberg I."/>
            <person name="Brannstrom I.O."/>
            <person name="Guillou S."/>
            <person name="Cros-Aarteil S."/>
            <person name="Calhoun S."/>
            <person name="Haridas S."/>
            <person name="Kuo A."/>
            <person name="Mondo S."/>
            <person name="Pangilinan J."/>
            <person name="Riley R."/>
            <person name="Labutti K."/>
            <person name="Andreopoulos B."/>
            <person name="Lipzen A."/>
            <person name="Chen C."/>
            <person name="Yanf M."/>
            <person name="Daum C."/>
            <person name="Ng V."/>
            <person name="Clum A."/>
            <person name="Ohm R."/>
            <person name="Martin F."/>
            <person name="Silar P."/>
            <person name="Natvig D."/>
            <person name="Lalanne C."/>
            <person name="Gautier V."/>
            <person name="Ament-Velasquez S.L."/>
            <person name="Kruys A."/>
            <person name="Hutchinson M.I."/>
            <person name="Powell A.J."/>
            <person name="Barry K."/>
            <person name="Miller A.N."/>
            <person name="Grigoriev I.V."/>
            <person name="Debuchy R."/>
            <person name="Gladieux P."/>
            <person name="Thoren M.H."/>
            <person name="Johannesson H."/>
        </authorList>
    </citation>
    <scope>NUCLEOTIDE SEQUENCE</scope>
    <source>
        <strain evidence="2">PSN309</strain>
    </source>
</reference>
<evidence type="ECO:0000256" key="1">
    <source>
        <dbReference type="SAM" id="MobiDB-lite"/>
    </source>
</evidence>
<accession>A0AAN6WUB1</accession>
<feature type="region of interest" description="Disordered" evidence="1">
    <location>
        <begin position="612"/>
        <end position="680"/>
    </location>
</feature>
<protein>
    <submittedName>
        <fullName evidence="2">Uncharacterized protein</fullName>
    </submittedName>
</protein>
<proteinExistence type="predicted"/>
<dbReference type="AlphaFoldDB" id="A0AAN6WUB1"/>
<name>A0AAN6WUB1_9PEZI</name>
<dbReference type="EMBL" id="MU864390">
    <property type="protein sequence ID" value="KAK4188294.1"/>
    <property type="molecule type" value="Genomic_DNA"/>
</dbReference>
<organism evidence="2 3">
    <name type="scientific">Podospora australis</name>
    <dbReference type="NCBI Taxonomy" id="1536484"/>
    <lineage>
        <taxon>Eukaryota</taxon>
        <taxon>Fungi</taxon>
        <taxon>Dikarya</taxon>
        <taxon>Ascomycota</taxon>
        <taxon>Pezizomycotina</taxon>
        <taxon>Sordariomycetes</taxon>
        <taxon>Sordariomycetidae</taxon>
        <taxon>Sordariales</taxon>
        <taxon>Podosporaceae</taxon>
        <taxon>Podospora</taxon>
    </lineage>
</organism>
<evidence type="ECO:0000313" key="2">
    <source>
        <dbReference type="EMBL" id="KAK4188294.1"/>
    </source>
</evidence>
<comment type="caution">
    <text evidence="2">The sequence shown here is derived from an EMBL/GenBank/DDBJ whole genome shotgun (WGS) entry which is preliminary data.</text>
</comment>
<gene>
    <name evidence="2" type="ORF">QBC35DRAFT_208530</name>
</gene>
<feature type="region of interest" description="Disordered" evidence="1">
    <location>
        <begin position="1"/>
        <end position="26"/>
    </location>
</feature>
<reference evidence="2" key="1">
    <citation type="journal article" date="2023" name="Mol. Phylogenet. Evol.">
        <title>Genome-scale phylogeny and comparative genomics of the fungal order Sordariales.</title>
        <authorList>
            <person name="Hensen N."/>
            <person name="Bonometti L."/>
            <person name="Westerberg I."/>
            <person name="Brannstrom I.O."/>
            <person name="Guillou S."/>
            <person name="Cros-Aarteil S."/>
            <person name="Calhoun S."/>
            <person name="Haridas S."/>
            <person name="Kuo A."/>
            <person name="Mondo S."/>
            <person name="Pangilinan J."/>
            <person name="Riley R."/>
            <person name="LaButti K."/>
            <person name="Andreopoulos B."/>
            <person name="Lipzen A."/>
            <person name="Chen C."/>
            <person name="Yan M."/>
            <person name="Daum C."/>
            <person name="Ng V."/>
            <person name="Clum A."/>
            <person name="Steindorff A."/>
            <person name="Ohm R.A."/>
            <person name="Martin F."/>
            <person name="Silar P."/>
            <person name="Natvig D.O."/>
            <person name="Lalanne C."/>
            <person name="Gautier V."/>
            <person name="Ament-Velasquez S.L."/>
            <person name="Kruys A."/>
            <person name="Hutchinson M.I."/>
            <person name="Powell A.J."/>
            <person name="Barry K."/>
            <person name="Miller A.N."/>
            <person name="Grigoriev I.V."/>
            <person name="Debuchy R."/>
            <person name="Gladieux P."/>
            <person name="Hiltunen Thoren M."/>
            <person name="Johannesson H."/>
        </authorList>
    </citation>
    <scope>NUCLEOTIDE SEQUENCE</scope>
    <source>
        <strain evidence="2">PSN309</strain>
    </source>
</reference>
<keyword evidence="3" id="KW-1185">Reference proteome</keyword>